<keyword evidence="3" id="KW-1185">Reference proteome</keyword>
<comment type="caution">
    <text evidence="2">The sequence shown here is derived from an EMBL/GenBank/DDBJ whole genome shotgun (WGS) entry which is preliminary data.</text>
</comment>
<evidence type="ECO:0000313" key="2">
    <source>
        <dbReference type="EMBL" id="GGJ19687.1"/>
    </source>
</evidence>
<name>A0ABQ2CTQ6_9DEIO</name>
<accession>A0ABQ2CTQ6</accession>
<reference evidence="3" key="1">
    <citation type="journal article" date="2019" name="Int. J. Syst. Evol. Microbiol.">
        <title>The Global Catalogue of Microorganisms (GCM) 10K type strain sequencing project: providing services to taxonomists for standard genome sequencing and annotation.</title>
        <authorList>
            <consortium name="The Broad Institute Genomics Platform"/>
            <consortium name="The Broad Institute Genome Sequencing Center for Infectious Disease"/>
            <person name="Wu L."/>
            <person name="Ma J."/>
        </authorList>
    </citation>
    <scope>NUCLEOTIDE SEQUENCE [LARGE SCALE GENOMIC DNA]</scope>
    <source>
        <strain evidence="3">JCM 14370</strain>
    </source>
</reference>
<dbReference type="Pfam" id="PF12787">
    <property type="entry name" value="EcsC"/>
    <property type="match status" value="1"/>
</dbReference>
<protein>
    <recommendedName>
        <fullName evidence="4">EcsC family protein</fullName>
    </recommendedName>
</protein>
<dbReference type="RefSeq" id="WP_188998528.1">
    <property type="nucleotide sequence ID" value="NZ_BMOD01000001.1"/>
</dbReference>
<dbReference type="PANTHER" id="PTHR41260:SF1">
    <property type="entry name" value="PROTEIN ECSC"/>
    <property type="match status" value="1"/>
</dbReference>
<dbReference type="InterPro" id="IPR024787">
    <property type="entry name" value="EcsC"/>
</dbReference>
<sequence length="329" mass="35348">MPHDSSHQSENPPVEDAAQTEEGQSSTDMMLYEQAQEARAYHQKARQDIDRWASARPTALEQTGKKTALLVERGLGSLAKYIPESMTERVTGAVEQALSSTASLADHLLDGQKIEKSVEVTRKSIPCELQARDAVARKIILENLGVGTASGAAAGAGGWATILLDVPILITVTQRVIRQVAAAYGYKVDSPEEEALARGILGSASALDVGQREKFILSMHAITRALRQGAGLDKVVSILLPATLEKLGVREIAKSLGINLTQRKALQLVPLVGAAVGGTMNALTIRDTATAAFMVYRKRWLEEHTDVYASVQLPEDDQVMEAVAVDESA</sequence>
<proteinExistence type="predicted"/>
<dbReference type="Proteomes" id="UP000632222">
    <property type="component" value="Unassembled WGS sequence"/>
</dbReference>
<feature type="region of interest" description="Disordered" evidence="1">
    <location>
        <begin position="1"/>
        <end position="28"/>
    </location>
</feature>
<evidence type="ECO:0000256" key="1">
    <source>
        <dbReference type="SAM" id="MobiDB-lite"/>
    </source>
</evidence>
<dbReference type="PANTHER" id="PTHR41260">
    <property type="entry name" value="PROTEIN ECSC"/>
    <property type="match status" value="1"/>
</dbReference>
<evidence type="ECO:0008006" key="4">
    <source>
        <dbReference type="Google" id="ProtNLM"/>
    </source>
</evidence>
<dbReference type="EMBL" id="BMOD01000001">
    <property type="protein sequence ID" value="GGJ19687.1"/>
    <property type="molecule type" value="Genomic_DNA"/>
</dbReference>
<evidence type="ECO:0000313" key="3">
    <source>
        <dbReference type="Proteomes" id="UP000632222"/>
    </source>
</evidence>
<organism evidence="2 3">
    <name type="scientific">Deinococcus roseus</name>
    <dbReference type="NCBI Taxonomy" id="392414"/>
    <lineage>
        <taxon>Bacteria</taxon>
        <taxon>Thermotogati</taxon>
        <taxon>Deinococcota</taxon>
        <taxon>Deinococci</taxon>
        <taxon>Deinococcales</taxon>
        <taxon>Deinococcaceae</taxon>
        <taxon>Deinococcus</taxon>
    </lineage>
</organism>
<gene>
    <name evidence="2" type="ORF">GCM10008938_02240</name>
</gene>